<evidence type="ECO:0000313" key="6">
    <source>
        <dbReference type="Proteomes" id="UP001206595"/>
    </source>
</evidence>
<feature type="domain" description="CID" evidence="4">
    <location>
        <begin position="6"/>
        <end position="152"/>
    </location>
</feature>
<dbReference type="InterPro" id="IPR006569">
    <property type="entry name" value="CID_dom"/>
</dbReference>
<feature type="non-terminal residue" evidence="5">
    <location>
        <position position="648"/>
    </location>
</feature>
<dbReference type="Pfam" id="PF00076">
    <property type="entry name" value="RRM_1"/>
    <property type="match status" value="1"/>
</dbReference>
<dbReference type="Proteomes" id="UP001206595">
    <property type="component" value="Unassembled WGS sequence"/>
</dbReference>
<evidence type="ECO:0000313" key="5">
    <source>
        <dbReference type="EMBL" id="KAI8581359.1"/>
    </source>
</evidence>
<dbReference type="Pfam" id="PF21380">
    <property type="entry name" value="Nrd1-Seb1_dom2"/>
    <property type="match status" value="1"/>
</dbReference>
<dbReference type="GeneID" id="75912979"/>
<feature type="region of interest" description="Disordered" evidence="2">
    <location>
        <begin position="370"/>
        <end position="389"/>
    </location>
</feature>
<sequence length="648" mass="71855">MAETWEPAKFEQDMQALMEAKLPISESKIKGLKNKAMTHPKQYDDFVKSIERFLRNSSFDYKLAGMYVIDAIARSAHATWRKKGESEEGMTSKQILERFEAMFNSIDPTGIFHNCSDKDKGKLIKTVDIWGRSGIFSQKVVNFLSKGLSAVSSPKRDGRNIPQPDLQPTAPTNDTTALLATLANIAKGQYPNTTAPIMQQPSLNEKDAPRNFDDFDYGDEDDDSGSKKITANTGPELPAALANLLDTLKQNSPSVSHNNVPDNTSLSFVTPSHDKPVPTDNVQSYMSPGNPHFPHSPYQNEDGAWNERTQVAAPLQYQNQVVPPPMAIPNAYGPPNNYHGSIRPPHPSTKPGPPNPPISLLDHPAKLKVAQTNPEPEPETRSFGNSLVFDDPSLPEGSIRVLTRTLFVGPLPDAMTKQQIRERFAEYGNVSSVVVHKTRNNLVNAFLKFDRRQALDHIKSTMNTFQLDKLTVKVNWASGFGPKMYFNYELGEAIVPLSAYTDIEKGYLKTGYYGGFQGSPFRDRVTIEEPDVEYRPPQALEPVGEQAAIAAPKGPKFGRPPMAQGLKRELDSGNPPVRGPKRQRENDNNGPWPPAGMPPQMRPLPMGNPANGPMAMLWPPPPPPPGFNYPRPHGFRPPPNYLSKRKDE</sequence>
<dbReference type="Gene3D" id="1.25.40.90">
    <property type="match status" value="1"/>
</dbReference>
<dbReference type="InterPro" id="IPR008942">
    <property type="entry name" value="ENTH_VHS"/>
</dbReference>
<feature type="compositionally biased region" description="Acidic residues" evidence="2">
    <location>
        <begin position="214"/>
        <end position="223"/>
    </location>
</feature>
<dbReference type="SUPFAM" id="SSF54928">
    <property type="entry name" value="RNA-binding domain, RBD"/>
    <property type="match status" value="1"/>
</dbReference>
<feature type="region of interest" description="Disordered" evidence="2">
    <location>
        <begin position="551"/>
        <end position="648"/>
    </location>
</feature>
<dbReference type="InterPro" id="IPR035979">
    <property type="entry name" value="RBD_domain_sf"/>
</dbReference>
<evidence type="ECO:0000256" key="1">
    <source>
        <dbReference type="PROSITE-ProRule" id="PRU00176"/>
    </source>
</evidence>
<name>A0AAD5EDU1_UMBRA</name>
<proteinExistence type="predicted"/>
<feature type="region of interest" description="Disordered" evidence="2">
    <location>
        <begin position="150"/>
        <end position="173"/>
    </location>
</feature>
<feature type="compositionally biased region" description="Pro residues" evidence="2">
    <location>
        <begin position="591"/>
        <end position="602"/>
    </location>
</feature>
<dbReference type="SMART" id="SM00582">
    <property type="entry name" value="RPR"/>
    <property type="match status" value="1"/>
</dbReference>
<dbReference type="RefSeq" id="XP_051446363.1">
    <property type="nucleotide sequence ID" value="XM_051587634.1"/>
</dbReference>
<evidence type="ECO:0000259" key="4">
    <source>
        <dbReference type="PROSITE" id="PS51391"/>
    </source>
</evidence>
<dbReference type="InterPro" id="IPR012677">
    <property type="entry name" value="Nucleotide-bd_a/b_plait_sf"/>
</dbReference>
<dbReference type="PROSITE" id="PS50102">
    <property type="entry name" value="RRM"/>
    <property type="match status" value="1"/>
</dbReference>
<protein>
    <submittedName>
        <fullName evidence="5">Uncharacterized protein</fullName>
    </submittedName>
</protein>
<gene>
    <name evidence="5" type="ORF">K450DRAFT_232665</name>
</gene>
<dbReference type="SMART" id="SM00360">
    <property type="entry name" value="RRM"/>
    <property type="match status" value="1"/>
</dbReference>
<dbReference type="InterPro" id="IPR000504">
    <property type="entry name" value="RRM_dom"/>
</dbReference>
<dbReference type="PROSITE" id="PS51391">
    <property type="entry name" value="CID"/>
    <property type="match status" value="1"/>
</dbReference>
<evidence type="ECO:0000256" key="2">
    <source>
        <dbReference type="SAM" id="MobiDB-lite"/>
    </source>
</evidence>
<dbReference type="InterPro" id="IPR048892">
    <property type="entry name" value="Nrd1_Seb1_dom2"/>
</dbReference>
<organism evidence="5 6">
    <name type="scientific">Umbelopsis ramanniana AG</name>
    <dbReference type="NCBI Taxonomy" id="1314678"/>
    <lineage>
        <taxon>Eukaryota</taxon>
        <taxon>Fungi</taxon>
        <taxon>Fungi incertae sedis</taxon>
        <taxon>Mucoromycota</taxon>
        <taxon>Mucoromycotina</taxon>
        <taxon>Umbelopsidomycetes</taxon>
        <taxon>Umbelopsidales</taxon>
        <taxon>Umbelopsidaceae</taxon>
        <taxon>Umbelopsis</taxon>
    </lineage>
</organism>
<feature type="compositionally biased region" description="Pro residues" evidence="2">
    <location>
        <begin position="344"/>
        <end position="357"/>
    </location>
</feature>
<evidence type="ECO:0000259" key="3">
    <source>
        <dbReference type="PROSITE" id="PS50102"/>
    </source>
</evidence>
<reference evidence="5" key="1">
    <citation type="submission" date="2021-06" db="EMBL/GenBank/DDBJ databases">
        <authorList>
            <consortium name="DOE Joint Genome Institute"/>
            <person name="Mondo S.J."/>
            <person name="Amses K.R."/>
            <person name="Simmons D.R."/>
            <person name="Longcore J.E."/>
            <person name="Seto K."/>
            <person name="Alves G.H."/>
            <person name="Bonds A.E."/>
            <person name="Quandt C.A."/>
            <person name="Davis W.J."/>
            <person name="Chang Y."/>
            <person name="Letcher P.M."/>
            <person name="Powell M.J."/>
            <person name="Kuo A."/>
            <person name="Labutti K."/>
            <person name="Pangilinan J."/>
            <person name="Andreopoulos W."/>
            <person name="Tritt A."/>
            <person name="Riley R."/>
            <person name="Hundley H."/>
            <person name="Johnson J."/>
            <person name="Lipzen A."/>
            <person name="Barry K."/>
            <person name="Berbee M.L."/>
            <person name="Buchler N.E."/>
            <person name="Grigoriev I.V."/>
            <person name="Spatafora J.W."/>
            <person name="Stajich J.E."/>
            <person name="James T.Y."/>
        </authorList>
    </citation>
    <scope>NUCLEOTIDE SEQUENCE</scope>
    <source>
        <strain evidence="5">AG</strain>
    </source>
</reference>
<dbReference type="Pfam" id="PF04818">
    <property type="entry name" value="CID"/>
    <property type="match status" value="1"/>
</dbReference>
<feature type="region of interest" description="Disordered" evidence="2">
    <location>
        <begin position="334"/>
        <end position="360"/>
    </location>
</feature>
<keyword evidence="1" id="KW-0694">RNA-binding</keyword>
<feature type="compositionally biased region" description="Polar residues" evidence="2">
    <location>
        <begin position="192"/>
        <end position="203"/>
    </location>
</feature>
<dbReference type="AlphaFoldDB" id="A0AAD5EDU1"/>
<dbReference type="SUPFAM" id="SSF48464">
    <property type="entry name" value="ENTH/VHS domain"/>
    <property type="match status" value="1"/>
</dbReference>
<dbReference type="GO" id="GO:0003723">
    <property type="term" value="F:RNA binding"/>
    <property type="evidence" value="ECO:0007669"/>
    <property type="project" value="UniProtKB-UniRule"/>
</dbReference>
<reference evidence="5" key="2">
    <citation type="journal article" date="2022" name="Proc. Natl. Acad. Sci. U.S.A.">
        <title>Diploid-dominant life cycles characterize the early evolution of Fungi.</title>
        <authorList>
            <person name="Amses K.R."/>
            <person name="Simmons D.R."/>
            <person name="Longcore J.E."/>
            <person name="Mondo S.J."/>
            <person name="Seto K."/>
            <person name="Jeronimo G.H."/>
            <person name="Bonds A.E."/>
            <person name="Quandt C.A."/>
            <person name="Davis W.J."/>
            <person name="Chang Y."/>
            <person name="Federici B.A."/>
            <person name="Kuo A."/>
            <person name="LaButti K."/>
            <person name="Pangilinan J."/>
            <person name="Andreopoulos W."/>
            <person name="Tritt A."/>
            <person name="Riley R."/>
            <person name="Hundley H."/>
            <person name="Johnson J."/>
            <person name="Lipzen A."/>
            <person name="Barry K."/>
            <person name="Lang B.F."/>
            <person name="Cuomo C.A."/>
            <person name="Buchler N.E."/>
            <person name="Grigoriev I.V."/>
            <person name="Spatafora J.W."/>
            <person name="Stajich J.E."/>
            <person name="James T.Y."/>
        </authorList>
    </citation>
    <scope>NUCLEOTIDE SEQUENCE</scope>
    <source>
        <strain evidence="5">AG</strain>
    </source>
</reference>
<feature type="compositionally biased region" description="Basic and acidic residues" evidence="2">
    <location>
        <begin position="204"/>
        <end position="213"/>
    </location>
</feature>
<feature type="compositionally biased region" description="Pro residues" evidence="2">
    <location>
        <begin position="618"/>
        <end position="627"/>
    </location>
</feature>
<dbReference type="Gene3D" id="3.30.70.330">
    <property type="match status" value="1"/>
</dbReference>
<feature type="domain" description="RRM" evidence="3">
    <location>
        <begin position="404"/>
        <end position="479"/>
    </location>
</feature>
<comment type="caution">
    <text evidence="5">The sequence shown here is derived from an EMBL/GenBank/DDBJ whole genome shotgun (WGS) entry which is preliminary data.</text>
</comment>
<keyword evidence="6" id="KW-1185">Reference proteome</keyword>
<feature type="region of interest" description="Disordered" evidence="2">
    <location>
        <begin position="192"/>
        <end position="233"/>
    </location>
</feature>
<dbReference type="EMBL" id="MU620906">
    <property type="protein sequence ID" value="KAI8581359.1"/>
    <property type="molecule type" value="Genomic_DNA"/>
</dbReference>
<accession>A0AAD5EDU1</accession>